<evidence type="ECO:0000313" key="3">
    <source>
        <dbReference type="Proteomes" id="UP000269221"/>
    </source>
</evidence>
<dbReference type="Proteomes" id="UP000269221">
    <property type="component" value="Unassembled WGS sequence"/>
</dbReference>
<gene>
    <name evidence="2" type="ORF">DUI87_21807</name>
</gene>
<protein>
    <submittedName>
        <fullName evidence="2">Uncharacterized protein</fullName>
    </submittedName>
</protein>
<organism evidence="2 3">
    <name type="scientific">Hirundo rustica rustica</name>
    <dbReference type="NCBI Taxonomy" id="333673"/>
    <lineage>
        <taxon>Eukaryota</taxon>
        <taxon>Metazoa</taxon>
        <taxon>Chordata</taxon>
        <taxon>Craniata</taxon>
        <taxon>Vertebrata</taxon>
        <taxon>Euteleostomi</taxon>
        <taxon>Archelosauria</taxon>
        <taxon>Archosauria</taxon>
        <taxon>Dinosauria</taxon>
        <taxon>Saurischia</taxon>
        <taxon>Theropoda</taxon>
        <taxon>Coelurosauria</taxon>
        <taxon>Aves</taxon>
        <taxon>Neognathae</taxon>
        <taxon>Neoaves</taxon>
        <taxon>Telluraves</taxon>
        <taxon>Australaves</taxon>
        <taxon>Passeriformes</taxon>
        <taxon>Sylvioidea</taxon>
        <taxon>Hirundinidae</taxon>
        <taxon>Hirundo</taxon>
    </lineage>
</organism>
<accession>A0A3M0JKK9</accession>
<keyword evidence="1" id="KW-1133">Transmembrane helix</keyword>
<dbReference type="AlphaFoldDB" id="A0A3M0JKK9"/>
<keyword evidence="1" id="KW-0472">Membrane</keyword>
<feature type="transmembrane region" description="Helical" evidence="1">
    <location>
        <begin position="29"/>
        <end position="46"/>
    </location>
</feature>
<evidence type="ECO:0000313" key="2">
    <source>
        <dbReference type="EMBL" id="RMC01369.1"/>
    </source>
</evidence>
<proteinExistence type="predicted"/>
<evidence type="ECO:0000256" key="1">
    <source>
        <dbReference type="SAM" id="Phobius"/>
    </source>
</evidence>
<comment type="caution">
    <text evidence="2">The sequence shown here is derived from an EMBL/GenBank/DDBJ whole genome shotgun (WGS) entry which is preliminary data.</text>
</comment>
<reference evidence="2 3" key="1">
    <citation type="submission" date="2018-07" db="EMBL/GenBank/DDBJ databases">
        <title>A high quality draft genome assembly of the barn swallow (H. rustica rustica).</title>
        <authorList>
            <person name="Formenti G."/>
            <person name="Chiara M."/>
            <person name="Poveda L."/>
            <person name="Francoijs K.-J."/>
            <person name="Bonisoli-Alquati A."/>
            <person name="Canova L."/>
            <person name="Gianfranceschi L."/>
            <person name="Horner D.S."/>
            <person name="Saino N."/>
        </authorList>
    </citation>
    <scope>NUCLEOTIDE SEQUENCE [LARGE SCALE GENOMIC DNA]</scope>
    <source>
        <strain evidence="2">Chelidonia</strain>
        <tissue evidence="2">Blood</tissue>
    </source>
</reference>
<sequence>MSEHFTARVGTELMALRVRSSARSQRRLLMFKVSIFLLMVALGMSLNRSLSTWARANIWVPSICLRWEQPRIGMFQDPREEFLARIFLGNELGQKTWKCLDGNIGILGYWDIGILEYWTIGIMGYWDMEIGILEYWNIGILEYWNIGYWKLGIMGYWDIQISQHLNIPITGYGNIGISEYPNIPIFEYLNIPIPEYGNIGIFNIPIFEYLNI</sequence>
<keyword evidence="1" id="KW-0812">Transmembrane</keyword>
<dbReference type="EMBL" id="QRBI01000137">
    <property type="protein sequence ID" value="RMC01369.1"/>
    <property type="molecule type" value="Genomic_DNA"/>
</dbReference>
<dbReference type="OrthoDB" id="8963674at2759"/>
<keyword evidence="3" id="KW-1185">Reference proteome</keyword>
<name>A0A3M0JKK9_HIRRU</name>